<dbReference type="GO" id="GO:0003677">
    <property type="term" value="F:DNA binding"/>
    <property type="evidence" value="ECO:0007669"/>
    <property type="project" value="InterPro"/>
</dbReference>
<comment type="caution">
    <text evidence="6">The sequence shown here is derived from an EMBL/GenBank/DDBJ whole genome shotgun (WGS) entry which is preliminary data.</text>
</comment>
<dbReference type="GO" id="GO:0006261">
    <property type="term" value="P:DNA-templated DNA replication"/>
    <property type="evidence" value="ECO:0007669"/>
    <property type="project" value="TreeGrafter"/>
</dbReference>
<dbReference type="GO" id="GO:0009360">
    <property type="term" value="C:DNA polymerase III complex"/>
    <property type="evidence" value="ECO:0007669"/>
    <property type="project" value="InterPro"/>
</dbReference>
<dbReference type="InterPro" id="IPR010372">
    <property type="entry name" value="DNA_pol3_delta_N"/>
</dbReference>
<dbReference type="GO" id="GO:0003887">
    <property type="term" value="F:DNA-directed DNA polymerase activity"/>
    <property type="evidence" value="ECO:0007669"/>
    <property type="project" value="UniProtKB-KW"/>
</dbReference>
<evidence type="ECO:0000256" key="2">
    <source>
        <dbReference type="ARBA" id="ARBA00022695"/>
    </source>
</evidence>
<reference evidence="6 7" key="1">
    <citation type="journal article" date="2015" name="Nature">
        <title>rRNA introns, odd ribosomes, and small enigmatic genomes across a large radiation of phyla.</title>
        <authorList>
            <person name="Brown C.T."/>
            <person name="Hug L.A."/>
            <person name="Thomas B.C."/>
            <person name="Sharon I."/>
            <person name="Castelle C.J."/>
            <person name="Singh A."/>
            <person name="Wilkins M.J."/>
            <person name="Williams K.H."/>
            <person name="Banfield J.F."/>
        </authorList>
    </citation>
    <scope>NUCLEOTIDE SEQUENCE [LARGE SCALE GENOMIC DNA]</scope>
</reference>
<sequence length="101" mass="11380">MILFFYGEDNYRLNQKIKALKAKFISASLGDTNLSILDGKSVTYDEIVRQILAMPFLSRTRLVIIENLLTAKRSDIQEKVAEFLKKIPSSTVLVFAEGGKP</sequence>
<feature type="domain" description="DNA polymerase III delta N-terminal" evidence="5">
    <location>
        <begin position="4"/>
        <end position="96"/>
    </location>
</feature>
<dbReference type="PANTHER" id="PTHR34388:SF1">
    <property type="entry name" value="DNA POLYMERASE III SUBUNIT DELTA"/>
    <property type="match status" value="1"/>
</dbReference>
<dbReference type="InterPro" id="IPR005790">
    <property type="entry name" value="DNA_polIII_delta"/>
</dbReference>
<gene>
    <name evidence="6" type="ORF">US94_C0013G0001</name>
</gene>
<dbReference type="STRING" id="1618336.US94_C0013G0001"/>
<protein>
    <submittedName>
        <fullName evidence="6">Polymerase III subunit delta protein</fullName>
    </submittedName>
</protein>
<dbReference type="EMBL" id="LBUX01000013">
    <property type="protein sequence ID" value="KKQ74131.1"/>
    <property type="molecule type" value="Genomic_DNA"/>
</dbReference>
<keyword evidence="4" id="KW-0239">DNA-directed DNA polymerase</keyword>
<evidence type="ECO:0000313" key="7">
    <source>
        <dbReference type="Proteomes" id="UP000034498"/>
    </source>
</evidence>
<keyword evidence="2" id="KW-0548">Nucleotidyltransferase</keyword>
<evidence type="ECO:0000256" key="1">
    <source>
        <dbReference type="ARBA" id="ARBA00022679"/>
    </source>
</evidence>
<evidence type="ECO:0000259" key="5">
    <source>
        <dbReference type="Pfam" id="PF06144"/>
    </source>
</evidence>
<dbReference type="Gene3D" id="3.40.50.300">
    <property type="entry name" value="P-loop containing nucleotide triphosphate hydrolases"/>
    <property type="match status" value="1"/>
</dbReference>
<dbReference type="AlphaFoldDB" id="A0A0G0NAL2"/>
<dbReference type="Proteomes" id="UP000034498">
    <property type="component" value="Unassembled WGS sequence"/>
</dbReference>
<keyword evidence="1" id="KW-0808">Transferase</keyword>
<dbReference type="InterPro" id="IPR027417">
    <property type="entry name" value="P-loop_NTPase"/>
</dbReference>
<dbReference type="Pfam" id="PF06144">
    <property type="entry name" value="DNA_pol3_delta"/>
    <property type="match status" value="1"/>
</dbReference>
<evidence type="ECO:0000256" key="4">
    <source>
        <dbReference type="ARBA" id="ARBA00022932"/>
    </source>
</evidence>
<accession>A0A0G0NAL2</accession>
<evidence type="ECO:0000313" key="6">
    <source>
        <dbReference type="EMBL" id="KKQ74131.1"/>
    </source>
</evidence>
<evidence type="ECO:0000256" key="3">
    <source>
        <dbReference type="ARBA" id="ARBA00022705"/>
    </source>
</evidence>
<dbReference type="PANTHER" id="PTHR34388">
    <property type="entry name" value="DNA POLYMERASE III SUBUNIT DELTA"/>
    <property type="match status" value="1"/>
</dbReference>
<feature type="non-terminal residue" evidence="6">
    <location>
        <position position="101"/>
    </location>
</feature>
<proteinExistence type="predicted"/>
<organism evidence="6 7">
    <name type="scientific">Berkelbacteria bacterium GW2011_GWB1_38_5</name>
    <dbReference type="NCBI Taxonomy" id="1618336"/>
    <lineage>
        <taxon>Bacteria</taxon>
        <taxon>Candidatus Berkelbacteria</taxon>
    </lineage>
</organism>
<keyword evidence="3" id="KW-0235">DNA replication</keyword>
<name>A0A0G0NAL2_9BACT</name>